<name>A0A0G9HCI6_9GAMM</name>
<gene>
    <name evidence="1" type="ORF">BJI69_12540</name>
</gene>
<evidence type="ECO:0000313" key="1">
    <source>
        <dbReference type="EMBL" id="APG04645.1"/>
    </source>
</evidence>
<dbReference type="Gene3D" id="3.30.2310.20">
    <property type="entry name" value="RelE-like"/>
    <property type="match status" value="1"/>
</dbReference>
<dbReference type="EMBL" id="CP017480">
    <property type="protein sequence ID" value="APG04645.1"/>
    <property type="molecule type" value="Genomic_DNA"/>
</dbReference>
<dbReference type="PANTHER" id="PTHR40266">
    <property type="entry name" value="TOXIN HIGB-1"/>
    <property type="match status" value="1"/>
</dbReference>
<dbReference type="RefSeq" id="WP_046968903.1">
    <property type="nucleotide sequence ID" value="NZ_CP017480.1"/>
</dbReference>
<sequence>MILSYGDPDVRAFFEGERIRRWINVERTLMRKLAMLNDTRKLEDLRDPPSNRLKSLQGDRNGQYSIRVNDQYRICFVWNNGNAHSVTVVDYH</sequence>
<dbReference type="InterPro" id="IPR007711">
    <property type="entry name" value="HigB-1"/>
</dbReference>
<dbReference type="PANTHER" id="PTHR40266:SF2">
    <property type="entry name" value="TOXIN HIGB-1"/>
    <property type="match status" value="1"/>
</dbReference>
<dbReference type="KEGG" id="lrz:BJI69_12540"/>
<dbReference type="SUPFAM" id="SSF143011">
    <property type="entry name" value="RelE-like"/>
    <property type="match status" value="1"/>
</dbReference>
<dbReference type="Proteomes" id="UP000182987">
    <property type="component" value="Chromosome"/>
</dbReference>
<accession>A0A0G9HCI6</accession>
<evidence type="ECO:0000313" key="2">
    <source>
        <dbReference type="Proteomes" id="UP000182987"/>
    </source>
</evidence>
<proteinExistence type="predicted"/>
<dbReference type="Pfam" id="PF05015">
    <property type="entry name" value="HigB-like_toxin"/>
    <property type="match status" value="1"/>
</dbReference>
<dbReference type="AlphaFoldDB" id="A0A0G9HCI6"/>
<reference evidence="2" key="1">
    <citation type="submission" date="2016-09" db="EMBL/GenBank/DDBJ databases">
        <authorList>
            <person name="Lysoe E."/>
        </authorList>
    </citation>
    <scope>NUCLEOTIDE SEQUENCE [LARGE SCALE GENOMIC DNA]</scope>
    <source>
        <strain evidence="2">LJ96T</strain>
    </source>
</reference>
<dbReference type="OrthoDB" id="9801102at2"/>
<dbReference type="STRING" id="1440763.BJI69_12540"/>
<dbReference type="PATRIC" id="fig|1440763.5.peg.3452"/>
<organism evidence="1 2">
    <name type="scientific">Luteibacter rhizovicinus DSM 16549</name>
    <dbReference type="NCBI Taxonomy" id="1440763"/>
    <lineage>
        <taxon>Bacteria</taxon>
        <taxon>Pseudomonadati</taxon>
        <taxon>Pseudomonadota</taxon>
        <taxon>Gammaproteobacteria</taxon>
        <taxon>Lysobacterales</taxon>
        <taxon>Rhodanobacteraceae</taxon>
        <taxon>Luteibacter</taxon>
    </lineage>
</organism>
<keyword evidence="2" id="KW-1185">Reference proteome</keyword>
<dbReference type="InterPro" id="IPR035093">
    <property type="entry name" value="RelE/ParE_toxin_dom_sf"/>
</dbReference>
<protein>
    <submittedName>
        <fullName evidence="1">Uncharacterized protein</fullName>
    </submittedName>
</protein>